<dbReference type="EMBL" id="KZ501954">
    <property type="protein sequence ID" value="PKU86310.1"/>
    <property type="molecule type" value="Genomic_DNA"/>
</dbReference>
<dbReference type="InterPro" id="IPR000010">
    <property type="entry name" value="Cystatin_dom"/>
</dbReference>
<evidence type="ECO:0000313" key="5">
    <source>
        <dbReference type="EMBL" id="PKU67812.1"/>
    </source>
</evidence>
<evidence type="ECO:0000256" key="3">
    <source>
        <dbReference type="ARBA" id="ARBA00022704"/>
    </source>
</evidence>
<dbReference type="EMBL" id="KZ503165">
    <property type="protein sequence ID" value="PKU67812.1"/>
    <property type="molecule type" value="Genomic_DNA"/>
</dbReference>
<keyword evidence="2" id="KW-0646">Protease inhibitor</keyword>
<dbReference type="Gene3D" id="3.10.450.10">
    <property type="match status" value="1"/>
</dbReference>
<dbReference type="GO" id="GO:0004869">
    <property type="term" value="F:cysteine-type endopeptidase inhibitor activity"/>
    <property type="evidence" value="ECO:0007669"/>
    <property type="project" value="UniProtKB-KW"/>
</dbReference>
<dbReference type="PANTHER" id="PTHR47373:SF1">
    <property type="entry name" value="CYSTEINE PROTEINASE INHIBITOR 2"/>
    <property type="match status" value="1"/>
</dbReference>
<accession>A0A2I0VWM1</accession>
<evidence type="ECO:0000313" key="6">
    <source>
        <dbReference type="EMBL" id="PKU86310.1"/>
    </source>
</evidence>
<evidence type="ECO:0000256" key="1">
    <source>
        <dbReference type="ARBA" id="ARBA00007233"/>
    </source>
</evidence>
<reference evidence="5" key="3">
    <citation type="submission" date="2017-11" db="EMBL/GenBank/DDBJ databases">
        <authorList>
            <person name="Han C.G."/>
        </authorList>
    </citation>
    <scope>NUCLEOTIDE SEQUENCE</scope>
    <source>
        <tissue evidence="5">The whole plant</tissue>
    </source>
</reference>
<keyword evidence="3" id="KW-0789">Thiol protease inhibitor</keyword>
<proteinExistence type="inferred from homology"/>
<dbReference type="OrthoDB" id="1908104at2759"/>
<gene>
    <name evidence="6" type="ORF">MA16_Dca002141</name>
    <name evidence="5" type="ORF">MA16_Dca016981</name>
</gene>
<evidence type="ECO:0000256" key="2">
    <source>
        <dbReference type="ARBA" id="ARBA00022690"/>
    </source>
</evidence>
<organism evidence="5 7">
    <name type="scientific">Dendrobium catenatum</name>
    <dbReference type="NCBI Taxonomy" id="906689"/>
    <lineage>
        <taxon>Eukaryota</taxon>
        <taxon>Viridiplantae</taxon>
        <taxon>Streptophyta</taxon>
        <taxon>Embryophyta</taxon>
        <taxon>Tracheophyta</taxon>
        <taxon>Spermatophyta</taxon>
        <taxon>Magnoliopsida</taxon>
        <taxon>Liliopsida</taxon>
        <taxon>Asparagales</taxon>
        <taxon>Orchidaceae</taxon>
        <taxon>Epidendroideae</taxon>
        <taxon>Malaxideae</taxon>
        <taxon>Dendrobiinae</taxon>
        <taxon>Dendrobium</taxon>
    </lineage>
</organism>
<evidence type="ECO:0000259" key="4">
    <source>
        <dbReference type="Pfam" id="PF16845"/>
    </source>
</evidence>
<dbReference type="Proteomes" id="UP000233837">
    <property type="component" value="Unassembled WGS sequence"/>
</dbReference>
<dbReference type="SUPFAM" id="SSF54403">
    <property type="entry name" value="Cystatin/monellin"/>
    <property type="match status" value="1"/>
</dbReference>
<dbReference type="AlphaFoldDB" id="A0A2I0VWM1"/>
<dbReference type="InterPro" id="IPR046350">
    <property type="entry name" value="Cystatin_sf"/>
</dbReference>
<sequence length="147" mass="15974">MANSLTSSSRTSIPFLSLVFLIGLVFSASFSSIASAYQLGGVRGWGRKVGGWKDIPDAASNLEVRDIGRYSVDEYNRRLRGPGEAPITFSGVLSGRRQVVSGIKYHLRVAAVGSHSSDHLTFDAVVITRPSIPERSRDLLSFTRSDD</sequence>
<evidence type="ECO:0000313" key="7">
    <source>
        <dbReference type="Proteomes" id="UP000233837"/>
    </source>
</evidence>
<protein>
    <submittedName>
        <fullName evidence="5">Cysteine proteinase inhibitor 5</fullName>
    </submittedName>
</protein>
<reference evidence="5 7" key="1">
    <citation type="journal article" date="2016" name="Sci. Rep.">
        <title>The Dendrobium catenatum Lindl. genome sequence provides insights into polysaccharide synthase, floral development and adaptive evolution.</title>
        <authorList>
            <person name="Zhang G.Q."/>
            <person name="Xu Q."/>
            <person name="Bian C."/>
            <person name="Tsai W.C."/>
            <person name="Yeh C.M."/>
            <person name="Liu K.W."/>
            <person name="Yoshida K."/>
            <person name="Zhang L.S."/>
            <person name="Chang S.B."/>
            <person name="Chen F."/>
            <person name="Shi Y."/>
            <person name="Su Y.Y."/>
            <person name="Zhang Y.Q."/>
            <person name="Chen L.J."/>
            <person name="Yin Y."/>
            <person name="Lin M."/>
            <person name="Huang H."/>
            <person name="Deng H."/>
            <person name="Wang Z.W."/>
            <person name="Zhu S.L."/>
            <person name="Zhao X."/>
            <person name="Deng C."/>
            <person name="Niu S.C."/>
            <person name="Huang J."/>
            <person name="Wang M."/>
            <person name="Liu G.H."/>
            <person name="Yang H.J."/>
            <person name="Xiao X.J."/>
            <person name="Hsiao Y.Y."/>
            <person name="Wu W.L."/>
            <person name="Chen Y.Y."/>
            <person name="Mitsuda N."/>
            <person name="Ohme-Takagi M."/>
            <person name="Luo Y.B."/>
            <person name="Van de Peer Y."/>
            <person name="Liu Z.J."/>
        </authorList>
    </citation>
    <scope>NUCLEOTIDE SEQUENCE [LARGE SCALE GENOMIC DNA]</scope>
    <source>
        <tissue evidence="5">The whole plant</tissue>
    </source>
</reference>
<name>A0A2I0VWM1_9ASPA</name>
<dbReference type="Pfam" id="PF16845">
    <property type="entry name" value="SQAPI"/>
    <property type="match status" value="1"/>
</dbReference>
<dbReference type="CDD" id="cd00042">
    <property type="entry name" value="CY"/>
    <property type="match status" value="1"/>
</dbReference>
<comment type="similarity">
    <text evidence="1">Belongs to the cystatin family. Phytocystatin subfamily.</text>
</comment>
<reference evidence="5 7" key="2">
    <citation type="journal article" date="2017" name="Nature">
        <title>The Apostasia genome and the evolution of orchids.</title>
        <authorList>
            <person name="Zhang G.Q."/>
            <person name="Liu K.W."/>
            <person name="Li Z."/>
            <person name="Lohaus R."/>
            <person name="Hsiao Y.Y."/>
            <person name="Niu S.C."/>
            <person name="Wang J.Y."/>
            <person name="Lin Y.C."/>
            <person name="Xu Q."/>
            <person name="Chen L.J."/>
            <person name="Yoshida K."/>
            <person name="Fujiwara S."/>
            <person name="Wang Z.W."/>
            <person name="Zhang Y.Q."/>
            <person name="Mitsuda N."/>
            <person name="Wang M."/>
            <person name="Liu G.H."/>
            <person name="Pecoraro L."/>
            <person name="Huang H.X."/>
            <person name="Xiao X.J."/>
            <person name="Lin M."/>
            <person name="Wu X.Y."/>
            <person name="Wu W.L."/>
            <person name="Chen Y.Y."/>
            <person name="Chang S.B."/>
            <person name="Sakamoto S."/>
            <person name="Ohme-Takagi M."/>
            <person name="Yagi M."/>
            <person name="Zeng S.J."/>
            <person name="Shen C.Y."/>
            <person name="Yeh C.M."/>
            <person name="Luo Y.B."/>
            <person name="Tsai W.C."/>
            <person name="Van de Peer Y."/>
            <person name="Liu Z.J."/>
        </authorList>
    </citation>
    <scope>NUCLEOTIDE SEQUENCE [LARGE SCALE GENOMIC DNA]</scope>
    <source>
        <tissue evidence="5">The whole plant</tissue>
    </source>
</reference>
<dbReference type="PANTHER" id="PTHR47373">
    <property type="entry name" value="CYSTEINE PROTEINASE INHIBITOR 2"/>
    <property type="match status" value="1"/>
</dbReference>
<keyword evidence="7" id="KW-1185">Reference proteome</keyword>
<feature type="domain" description="Cystatin" evidence="4">
    <location>
        <begin position="60"/>
        <end position="143"/>
    </location>
</feature>